<feature type="signal peptide" evidence="1">
    <location>
        <begin position="1"/>
        <end position="20"/>
    </location>
</feature>
<sequence length="59" mass="5947">MARAALLTLCLLLAGCGIDGAPNAPEGNIWSSRSGGVDRGAGSLGALEKSDATIYQNEL</sequence>
<name>A0A6L7G3T8_9RHOB</name>
<feature type="chain" id="PRO_5026862551" description="Argininosuccinate lyase" evidence="1">
    <location>
        <begin position="21"/>
        <end position="59"/>
    </location>
</feature>
<evidence type="ECO:0000313" key="3">
    <source>
        <dbReference type="Proteomes" id="UP000477911"/>
    </source>
</evidence>
<dbReference type="Proteomes" id="UP000477911">
    <property type="component" value="Unassembled WGS sequence"/>
</dbReference>
<evidence type="ECO:0000313" key="2">
    <source>
        <dbReference type="EMBL" id="MXN18177.1"/>
    </source>
</evidence>
<proteinExistence type="predicted"/>
<dbReference type="AlphaFoldDB" id="A0A6L7G3T8"/>
<evidence type="ECO:0000256" key="1">
    <source>
        <dbReference type="SAM" id="SignalP"/>
    </source>
</evidence>
<dbReference type="EMBL" id="WUMU01000007">
    <property type="protein sequence ID" value="MXN18177.1"/>
    <property type="molecule type" value="Genomic_DNA"/>
</dbReference>
<dbReference type="RefSeq" id="WP_160894220.1">
    <property type="nucleotide sequence ID" value="NZ_WUMU01000007.1"/>
</dbReference>
<accession>A0A6L7G3T8</accession>
<protein>
    <recommendedName>
        <fullName evidence="4">Argininosuccinate lyase</fullName>
    </recommendedName>
</protein>
<dbReference type="PROSITE" id="PS51257">
    <property type="entry name" value="PROKAR_LIPOPROTEIN"/>
    <property type="match status" value="1"/>
</dbReference>
<reference evidence="2 3" key="1">
    <citation type="submission" date="2019-12" db="EMBL/GenBank/DDBJ databases">
        <authorList>
            <person name="Li M."/>
        </authorList>
    </citation>
    <scope>NUCLEOTIDE SEQUENCE [LARGE SCALE GENOMIC DNA]</scope>
    <source>
        <strain evidence="2 3">GBMRC 2024</strain>
    </source>
</reference>
<gene>
    <name evidence="2" type="ORF">GR170_10045</name>
</gene>
<comment type="caution">
    <text evidence="2">The sequence shown here is derived from an EMBL/GenBank/DDBJ whole genome shotgun (WGS) entry which is preliminary data.</text>
</comment>
<keyword evidence="1" id="KW-0732">Signal</keyword>
<keyword evidence="3" id="KW-1185">Reference proteome</keyword>
<evidence type="ECO:0008006" key="4">
    <source>
        <dbReference type="Google" id="ProtNLM"/>
    </source>
</evidence>
<organism evidence="2 3">
    <name type="scientific">Pseudooceanicola albus</name>
    <dbReference type="NCBI Taxonomy" id="2692189"/>
    <lineage>
        <taxon>Bacteria</taxon>
        <taxon>Pseudomonadati</taxon>
        <taxon>Pseudomonadota</taxon>
        <taxon>Alphaproteobacteria</taxon>
        <taxon>Rhodobacterales</taxon>
        <taxon>Paracoccaceae</taxon>
        <taxon>Pseudooceanicola</taxon>
    </lineage>
</organism>